<keyword evidence="2" id="KW-1185">Reference proteome</keyword>
<dbReference type="InterPro" id="IPR028200">
    <property type="entry name" value="Imm31"/>
</dbReference>
<gene>
    <name evidence="1" type="ORF">FPB0191_02146</name>
</gene>
<proteinExistence type="predicted"/>
<organism evidence="1 2">
    <name type="scientific">Frischella perrara</name>
    <dbReference type="NCBI Taxonomy" id="1267021"/>
    <lineage>
        <taxon>Bacteria</taxon>
        <taxon>Pseudomonadati</taxon>
        <taxon>Pseudomonadota</taxon>
        <taxon>Gammaproteobacteria</taxon>
        <taxon>Orbales</taxon>
        <taxon>Orbaceae</taxon>
        <taxon>Frischella</taxon>
    </lineage>
</organism>
<evidence type="ECO:0000313" key="2">
    <source>
        <dbReference type="Proteomes" id="UP000030901"/>
    </source>
</evidence>
<dbReference type="HOGENOM" id="CLU_2699347_0_0_6"/>
<dbReference type="EMBL" id="CP009056">
    <property type="protein sequence ID" value="AJA45952.1"/>
    <property type="molecule type" value="Genomic_DNA"/>
</dbReference>
<dbReference type="Proteomes" id="UP000030901">
    <property type="component" value="Chromosome"/>
</dbReference>
<dbReference type="Pfam" id="PF15591">
    <property type="entry name" value="Imm31"/>
    <property type="match status" value="1"/>
</dbReference>
<dbReference type="RefSeq" id="WP_039105999.1">
    <property type="nucleotide sequence ID" value="NZ_CP009056.1"/>
</dbReference>
<sequence length="72" mass="8175">MTKFEFYQEVEILPNCLYAEYIGKKGVIMGIGEEDGVIYSYAVSLLDGESGLCFSPDCLKPTGKQFKREDFY</sequence>
<dbReference type="KEGG" id="fpp:FPB0191_02146"/>
<protein>
    <submittedName>
        <fullName evidence="1">Immunity protein 17</fullName>
    </submittedName>
</protein>
<evidence type="ECO:0000313" key="1">
    <source>
        <dbReference type="EMBL" id="AJA45952.1"/>
    </source>
</evidence>
<name>A0A0A7S549_FRIPE</name>
<dbReference type="OrthoDB" id="4241081at2"/>
<dbReference type="AlphaFoldDB" id="A0A0A7S549"/>
<reference evidence="1 2" key="1">
    <citation type="journal article" date="2014" name="Appl. Environ. Microbiol.">
        <title>Gut symbionts from distinct hosts exhibit genotoxic activity via divergent colibactin biosynthetic pathways.</title>
        <authorList>
            <person name="Engel P."/>
            <person name="Vizcaino M.I."/>
            <person name="Crawford J.M."/>
        </authorList>
    </citation>
    <scope>NUCLEOTIDE SEQUENCE [LARGE SCALE GENOMIC DNA]</scope>
    <source>
        <strain evidence="1 2">PEB0191</strain>
    </source>
</reference>
<accession>A0A0A7S549</accession>